<dbReference type="PANTHER" id="PTHR24372:SF77">
    <property type="entry name" value="G-PROTEIN COUPLED RECEPTORS FAMILY 1 PROFILE DOMAIN-CONTAINING PROTEIN"/>
    <property type="match status" value="1"/>
</dbReference>
<dbReference type="SUPFAM" id="SSF81321">
    <property type="entry name" value="Family A G protein-coupled receptor-like"/>
    <property type="match status" value="1"/>
</dbReference>
<reference evidence="10 11" key="1">
    <citation type="journal article" date="2008" name="Nature">
        <title>The Trichoplax genome and the nature of placozoans.</title>
        <authorList>
            <person name="Srivastava M."/>
            <person name="Begovic E."/>
            <person name="Chapman J."/>
            <person name="Putnam N.H."/>
            <person name="Hellsten U."/>
            <person name="Kawashima T."/>
            <person name="Kuo A."/>
            <person name="Mitros T."/>
            <person name="Salamov A."/>
            <person name="Carpenter M.L."/>
            <person name="Signorovitch A.Y."/>
            <person name="Moreno M.A."/>
            <person name="Kamm K."/>
            <person name="Grimwood J."/>
            <person name="Schmutz J."/>
            <person name="Shapiro H."/>
            <person name="Grigoriev I.V."/>
            <person name="Buss L.W."/>
            <person name="Schierwater B."/>
            <person name="Dellaporta S.L."/>
            <person name="Rokhsar D.S."/>
        </authorList>
    </citation>
    <scope>NUCLEOTIDE SEQUENCE [LARGE SCALE GENOMIC DNA]</scope>
    <source>
        <strain evidence="10 11">Grell-BS-1999</strain>
    </source>
</reference>
<dbReference type="InterPro" id="IPR017452">
    <property type="entry name" value="GPCR_Rhodpsn_7TM"/>
</dbReference>
<dbReference type="InterPro" id="IPR000276">
    <property type="entry name" value="GPCR_Rhodpsn"/>
</dbReference>
<accession>B3SB91</accession>
<keyword evidence="3 7" id="KW-0812">Transmembrane</keyword>
<evidence type="ECO:0000256" key="5">
    <source>
        <dbReference type="ARBA" id="ARBA00022989"/>
    </source>
</evidence>
<dbReference type="STRING" id="10228.B3SB91"/>
<evidence type="ECO:0000256" key="1">
    <source>
        <dbReference type="ARBA" id="ARBA00004370"/>
    </source>
</evidence>
<comment type="subcellular location">
    <subcellularLocation>
        <location evidence="1">Membrane</location>
    </subcellularLocation>
</comment>
<sequence>FCCMIPAKIVTCEPSVSSDTLSSCQHLLAHVSMQSFVWVVGCLAFLGNILVIIQNCCIGNSAKKVHVLLINNLAMSDFLMSIYLFIIAFANSTYSSQEQYGLQSENWLRNPLCVISCILVTTSSLVSVFLMLIISADRFIVIVYLLKAKKLSISATRVITCITWLVCFLFALIPALLSINQPGELRLYTYNSICMPSNYENPSYRIWMITYIASTIFAWIITFSLYIAMFISFRKTRKAARKSANKENKVLALRLSIILLTNLISWVPYYAVNNFGFVTSKGVNVITLQFIGIFALPINSALNPFLYTITSKAVIKRLFIHPVTCLAGLCSKPKNRNRSSRIGLCSSRVFVINSNGNAIDVN</sequence>
<dbReference type="GO" id="GO:0007189">
    <property type="term" value="P:adenylate cyclase-activating G protein-coupled receptor signaling pathway"/>
    <property type="evidence" value="ECO:0000318"/>
    <property type="project" value="GO_Central"/>
</dbReference>
<dbReference type="GeneID" id="6758762"/>
<keyword evidence="7" id="KW-0807">Transducer</keyword>
<dbReference type="AlphaFoldDB" id="B3SB91"/>
<dbReference type="PANTHER" id="PTHR24372">
    <property type="entry name" value="GLYCOPROTEIN HORMONE RECEPTOR"/>
    <property type="match status" value="1"/>
</dbReference>
<feature type="transmembrane region" description="Helical" evidence="8">
    <location>
        <begin position="155"/>
        <end position="177"/>
    </location>
</feature>
<keyword evidence="2" id="KW-0433">Leucine-rich repeat</keyword>
<feature type="transmembrane region" description="Helical" evidence="8">
    <location>
        <begin position="283"/>
        <end position="307"/>
    </location>
</feature>
<dbReference type="OMA" id="VITCITW"/>
<dbReference type="EMBL" id="DS985264">
    <property type="protein sequence ID" value="EDV19959.1"/>
    <property type="molecule type" value="Genomic_DNA"/>
</dbReference>
<name>B3SB91_TRIAD</name>
<dbReference type="CTD" id="6758762"/>
<keyword evidence="7" id="KW-0297">G-protein coupled receptor</keyword>
<proteinExistence type="inferred from homology"/>
<dbReference type="InParanoid" id="B3SB91"/>
<dbReference type="PRINTS" id="PR00237">
    <property type="entry name" value="GPCRRHODOPSN"/>
</dbReference>
<dbReference type="Pfam" id="PF00001">
    <property type="entry name" value="7tm_1"/>
    <property type="match status" value="1"/>
</dbReference>
<evidence type="ECO:0000256" key="7">
    <source>
        <dbReference type="RuleBase" id="RU000688"/>
    </source>
</evidence>
<keyword evidence="7" id="KW-0675">Receptor</keyword>
<dbReference type="CDD" id="cd14980">
    <property type="entry name" value="7tmA_Glycoprotein_LRR_R-like"/>
    <property type="match status" value="1"/>
</dbReference>
<feature type="non-terminal residue" evidence="10">
    <location>
        <position position="1"/>
    </location>
</feature>
<dbReference type="Gene3D" id="1.20.1070.10">
    <property type="entry name" value="Rhodopsin 7-helix transmembrane proteins"/>
    <property type="match status" value="1"/>
</dbReference>
<feature type="domain" description="G-protein coupled receptors family 1 profile" evidence="9">
    <location>
        <begin position="47"/>
        <end position="307"/>
    </location>
</feature>
<dbReference type="KEGG" id="tad:TRIADDRAFT_32658"/>
<feature type="transmembrane region" description="Helical" evidence="8">
    <location>
        <begin position="251"/>
        <end position="271"/>
    </location>
</feature>
<keyword evidence="5 8" id="KW-1133">Transmembrane helix</keyword>
<dbReference type="GO" id="GO:0008528">
    <property type="term" value="F:G protein-coupled peptide receptor activity"/>
    <property type="evidence" value="ECO:0000318"/>
    <property type="project" value="GO_Central"/>
</dbReference>
<evidence type="ECO:0000313" key="10">
    <source>
        <dbReference type="EMBL" id="EDV19959.1"/>
    </source>
</evidence>
<dbReference type="PROSITE" id="PS50262">
    <property type="entry name" value="G_PROTEIN_RECEP_F1_2"/>
    <property type="match status" value="1"/>
</dbReference>
<keyword evidence="6 8" id="KW-0472">Membrane</keyword>
<keyword evidence="4" id="KW-0677">Repeat</keyword>
<dbReference type="GO" id="GO:0005886">
    <property type="term" value="C:plasma membrane"/>
    <property type="evidence" value="ECO:0000318"/>
    <property type="project" value="GO_Central"/>
</dbReference>
<feature type="transmembrane region" description="Helical" evidence="8">
    <location>
        <begin position="35"/>
        <end position="53"/>
    </location>
</feature>
<feature type="transmembrane region" description="Helical" evidence="8">
    <location>
        <begin position="109"/>
        <end position="134"/>
    </location>
</feature>
<organism evidence="10 11">
    <name type="scientific">Trichoplax adhaerens</name>
    <name type="common">Trichoplax reptans</name>
    <dbReference type="NCBI Taxonomy" id="10228"/>
    <lineage>
        <taxon>Eukaryota</taxon>
        <taxon>Metazoa</taxon>
        <taxon>Placozoa</taxon>
        <taxon>Uniplacotomia</taxon>
        <taxon>Trichoplacea</taxon>
        <taxon>Trichoplacidae</taxon>
        <taxon>Trichoplax</taxon>
    </lineage>
</organism>
<evidence type="ECO:0000259" key="9">
    <source>
        <dbReference type="PROSITE" id="PS50262"/>
    </source>
</evidence>
<dbReference type="FunCoup" id="B3SB91">
    <property type="interactions" value="262"/>
</dbReference>
<evidence type="ECO:0000256" key="8">
    <source>
        <dbReference type="SAM" id="Phobius"/>
    </source>
</evidence>
<protein>
    <recommendedName>
        <fullName evidence="9">G-protein coupled receptors family 1 profile domain-containing protein</fullName>
    </recommendedName>
</protein>
<dbReference type="Proteomes" id="UP000009022">
    <property type="component" value="Unassembled WGS sequence"/>
</dbReference>
<dbReference type="FunFam" id="1.20.1070.10:FF:000353">
    <property type="entry name" value="G-protein coupled receptor GRL101-like protein"/>
    <property type="match status" value="1"/>
</dbReference>
<evidence type="ECO:0000256" key="6">
    <source>
        <dbReference type="ARBA" id="ARBA00023136"/>
    </source>
</evidence>
<dbReference type="eggNOG" id="KOG2087">
    <property type="taxonomic scope" value="Eukaryota"/>
</dbReference>
<dbReference type="PhylomeDB" id="B3SB91"/>
<dbReference type="OrthoDB" id="6022531at2759"/>
<feature type="transmembrane region" description="Helical" evidence="8">
    <location>
        <begin position="206"/>
        <end position="231"/>
    </location>
</feature>
<dbReference type="GO" id="GO:0009755">
    <property type="term" value="P:hormone-mediated signaling pathway"/>
    <property type="evidence" value="ECO:0000318"/>
    <property type="project" value="GO_Central"/>
</dbReference>
<evidence type="ECO:0000256" key="3">
    <source>
        <dbReference type="ARBA" id="ARBA00022692"/>
    </source>
</evidence>
<comment type="similarity">
    <text evidence="7">Belongs to the G-protein coupled receptor 1 family.</text>
</comment>
<gene>
    <name evidence="10" type="ORF">TRIADDRAFT_32658</name>
</gene>
<dbReference type="PROSITE" id="PS00237">
    <property type="entry name" value="G_PROTEIN_RECEP_F1_1"/>
    <property type="match status" value="1"/>
</dbReference>
<evidence type="ECO:0000256" key="4">
    <source>
        <dbReference type="ARBA" id="ARBA00022737"/>
    </source>
</evidence>
<dbReference type="HOGENOM" id="CLU_006130_0_1_1"/>
<keyword evidence="11" id="KW-1185">Reference proteome</keyword>
<feature type="transmembrane region" description="Helical" evidence="8">
    <location>
        <begin position="65"/>
        <end position="89"/>
    </location>
</feature>
<dbReference type="RefSeq" id="XP_002117549.1">
    <property type="nucleotide sequence ID" value="XM_002117513.1"/>
</dbReference>
<evidence type="ECO:0000313" key="11">
    <source>
        <dbReference type="Proteomes" id="UP000009022"/>
    </source>
</evidence>
<evidence type="ECO:0000256" key="2">
    <source>
        <dbReference type="ARBA" id="ARBA00022614"/>
    </source>
</evidence>